<organism evidence="7 8">
    <name type="scientific">Methanothermococcus okinawensis</name>
    <dbReference type="NCBI Taxonomy" id="155863"/>
    <lineage>
        <taxon>Archaea</taxon>
        <taxon>Methanobacteriati</taxon>
        <taxon>Methanobacteriota</taxon>
        <taxon>Methanomada group</taxon>
        <taxon>Methanococci</taxon>
        <taxon>Methanococcales</taxon>
        <taxon>Methanococcaceae</taxon>
        <taxon>Methanothermococcus</taxon>
    </lineage>
</organism>
<evidence type="ECO:0000256" key="6">
    <source>
        <dbReference type="ARBA" id="ARBA00047561"/>
    </source>
</evidence>
<dbReference type="InterPro" id="IPR036291">
    <property type="entry name" value="NAD(P)-bd_dom_sf"/>
</dbReference>
<accession>A0A832ZYI0</accession>
<dbReference type="UniPathway" id="UPA00262">
    <property type="reaction ID" value="UER00222"/>
</dbReference>
<dbReference type="Gene3D" id="3.40.50.720">
    <property type="entry name" value="NAD(P)-binding Rossmann-like Domain"/>
    <property type="match status" value="1"/>
</dbReference>
<evidence type="ECO:0000256" key="4">
    <source>
        <dbReference type="ARBA" id="ARBA00023027"/>
    </source>
</evidence>
<dbReference type="InterPro" id="IPR006367">
    <property type="entry name" value="Sirohaem_synthase_N"/>
</dbReference>
<evidence type="ECO:0000256" key="3">
    <source>
        <dbReference type="ARBA" id="ARBA00023002"/>
    </source>
</evidence>
<reference evidence="7" key="1">
    <citation type="journal article" date="2020" name="ISME J.">
        <title>Gammaproteobacteria mediating utilization of methyl-, sulfur- and petroleum organic compounds in deep ocean hydrothermal plumes.</title>
        <authorList>
            <person name="Zhou Z."/>
            <person name="Liu Y."/>
            <person name="Pan J."/>
            <person name="Cron B.R."/>
            <person name="Toner B.M."/>
            <person name="Anantharaman K."/>
            <person name="Breier J.A."/>
            <person name="Dick G.J."/>
            <person name="Li M."/>
        </authorList>
    </citation>
    <scope>NUCLEOTIDE SEQUENCE</scope>
    <source>
        <strain evidence="7">SZUA-1534</strain>
    </source>
</reference>
<evidence type="ECO:0000256" key="5">
    <source>
        <dbReference type="ARBA" id="ARBA00023244"/>
    </source>
</evidence>
<dbReference type="InterPro" id="IPR028161">
    <property type="entry name" value="Met8-like"/>
</dbReference>
<evidence type="ECO:0000256" key="2">
    <source>
        <dbReference type="ARBA" id="ARBA00012400"/>
    </source>
</evidence>
<dbReference type="PANTHER" id="PTHR35330:SF1">
    <property type="entry name" value="SIROHEME BIOSYNTHESIS PROTEIN MET8"/>
    <property type="match status" value="1"/>
</dbReference>
<dbReference type="AlphaFoldDB" id="A0A832ZYI0"/>
<comment type="catalytic activity">
    <reaction evidence="6">
        <text>precorrin-2 + NAD(+) = sirohydrochlorin + NADH + 2 H(+)</text>
        <dbReference type="Rhea" id="RHEA:15613"/>
        <dbReference type="ChEBI" id="CHEBI:15378"/>
        <dbReference type="ChEBI" id="CHEBI:57540"/>
        <dbReference type="ChEBI" id="CHEBI:57945"/>
        <dbReference type="ChEBI" id="CHEBI:58351"/>
        <dbReference type="ChEBI" id="CHEBI:58827"/>
        <dbReference type="EC" id="1.3.1.76"/>
    </reaction>
</comment>
<comment type="pathway">
    <text evidence="1">Porphyrin-containing compound metabolism; siroheme biosynthesis; sirohydrochlorin from precorrin-2: step 1/1.</text>
</comment>
<protein>
    <recommendedName>
        <fullName evidence="2">precorrin-2 dehydrogenase</fullName>
        <ecNumber evidence="2">1.3.1.76</ecNumber>
    </recommendedName>
</protein>
<keyword evidence="3" id="KW-0560">Oxidoreductase</keyword>
<dbReference type="EMBL" id="DQVW01000057">
    <property type="protein sequence ID" value="HIQ32487.1"/>
    <property type="molecule type" value="Genomic_DNA"/>
</dbReference>
<evidence type="ECO:0000256" key="1">
    <source>
        <dbReference type="ARBA" id="ARBA00005010"/>
    </source>
</evidence>
<dbReference type="SUPFAM" id="SSF51735">
    <property type="entry name" value="NAD(P)-binding Rossmann-fold domains"/>
    <property type="match status" value="1"/>
</dbReference>
<dbReference type="GO" id="GO:0004325">
    <property type="term" value="F:ferrochelatase activity"/>
    <property type="evidence" value="ECO:0007669"/>
    <property type="project" value="InterPro"/>
</dbReference>
<dbReference type="Proteomes" id="UP000623215">
    <property type="component" value="Unassembled WGS sequence"/>
</dbReference>
<proteinExistence type="predicted"/>
<name>A0A832ZYI0_9EURY</name>
<dbReference type="GO" id="GO:0019354">
    <property type="term" value="P:siroheme biosynthetic process"/>
    <property type="evidence" value="ECO:0007669"/>
    <property type="project" value="UniProtKB-UniPathway"/>
</dbReference>
<dbReference type="NCBIfam" id="TIGR01470">
    <property type="entry name" value="cysG_Nterm"/>
    <property type="match status" value="1"/>
</dbReference>
<sequence length="210" mass="25244">MIPVFLKLKGFKVCIFGFGEVGRRRLKKILAGEPEKVTVYTKEEVDRETRRHYEDLCNIEFITCDLEELRDEDIQEIVKKHDIVIAAIDERNNRRIVKIAKKFKKFINSSTFEEDVNFVIPAYCYKEGVYFVVYTQGRSPLMARYIRELVERFIEKSKEEIDLQSNLRTFLKECIPSQRDRREILEDVFKNEEFKRELLNLIERYKNKQN</sequence>
<dbReference type="SUPFAM" id="SSF75615">
    <property type="entry name" value="Siroheme synthase middle domains-like"/>
    <property type="match status" value="1"/>
</dbReference>
<comment type="caution">
    <text evidence="7">The sequence shown here is derived from an EMBL/GenBank/DDBJ whole genome shotgun (WGS) entry which is preliminary data.</text>
</comment>
<dbReference type="Pfam" id="PF13241">
    <property type="entry name" value="NAD_binding_7"/>
    <property type="match status" value="1"/>
</dbReference>
<dbReference type="EC" id="1.3.1.76" evidence="2"/>
<evidence type="ECO:0000313" key="7">
    <source>
        <dbReference type="EMBL" id="HIQ32487.1"/>
    </source>
</evidence>
<keyword evidence="4" id="KW-0520">NAD</keyword>
<dbReference type="GO" id="GO:0043115">
    <property type="term" value="F:precorrin-2 dehydrogenase activity"/>
    <property type="evidence" value="ECO:0007669"/>
    <property type="project" value="UniProtKB-EC"/>
</dbReference>
<dbReference type="PANTHER" id="PTHR35330">
    <property type="entry name" value="SIROHEME BIOSYNTHESIS PROTEIN MET8"/>
    <property type="match status" value="1"/>
</dbReference>
<gene>
    <name evidence="7" type="ORF">EYH55_03280</name>
</gene>
<keyword evidence="5" id="KW-0627">Porphyrin biosynthesis</keyword>
<evidence type="ECO:0000313" key="8">
    <source>
        <dbReference type="Proteomes" id="UP000623215"/>
    </source>
</evidence>